<dbReference type="SUPFAM" id="SSF48452">
    <property type="entry name" value="TPR-like"/>
    <property type="match status" value="1"/>
</dbReference>
<dbReference type="InterPro" id="IPR051677">
    <property type="entry name" value="AfsR-DnrI-RedD_regulator"/>
</dbReference>
<dbReference type="GO" id="GO:0003677">
    <property type="term" value="F:DNA binding"/>
    <property type="evidence" value="ECO:0007669"/>
    <property type="project" value="InterPro"/>
</dbReference>
<dbReference type="InterPro" id="IPR011990">
    <property type="entry name" value="TPR-like_helical_dom_sf"/>
</dbReference>
<name>A0A9W6SPE7_9ACTN</name>
<dbReference type="InterPro" id="IPR036388">
    <property type="entry name" value="WH-like_DNA-bd_sf"/>
</dbReference>
<dbReference type="InterPro" id="IPR005158">
    <property type="entry name" value="BTAD"/>
</dbReference>
<comment type="caution">
    <text evidence="4">The sequence shown here is derived from an EMBL/GenBank/DDBJ whole genome shotgun (WGS) entry which is preliminary data.</text>
</comment>
<dbReference type="InterPro" id="IPR018392">
    <property type="entry name" value="LysM"/>
</dbReference>
<dbReference type="CDD" id="cd00118">
    <property type="entry name" value="LysM"/>
    <property type="match status" value="1"/>
</dbReference>
<feature type="domain" description="LysM" evidence="3">
    <location>
        <begin position="143"/>
        <end position="199"/>
    </location>
</feature>
<dbReference type="GO" id="GO:0006355">
    <property type="term" value="P:regulation of DNA-templated transcription"/>
    <property type="evidence" value="ECO:0007669"/>
    <property type="project" value="InterPro"/>
</dbReference>
<dbReference type="SMART" id="SM01043">
    <property type="entry name" value="BTAD"/>
    <property type="match status" value="1"/>
</dbReference>
<dbReference type="EMBL" id="BSTX01000002">
    <property type="protein sequence ID" value="GLZ78311.1"/>
    <property type="molecule type" value="Genomic_DNA"/>
</dbReference>
<dbReference type="PANTHER" id="PTHR35807">
    <property type="entry name" value="TRANSCRIPTIONAL REGULATOR REDD-RELATED"/>
    <property type="match status" value="1"/>
</dbReference>
<dbReference type="Gene3D" id="1.10.10.10">
    <property type="entry name" value="Winged helix-like DNA-binding domain superfamily/Winged helix DNA-binding domain"/>
    <property type="match status" value="1"/>
</dbReference>
<reference evidence="4" key="1">
    <citation type="submission" date="2023-03" db="EMBL/GenBank/DDBJ databases">
        <title>Actinorhabdospora filicis NBRC 111898.</title>
        <authorList>
            <person name="Ichikawa N."/>
            <person name="Sato H."/>
            <person name="Tonouchi N."/>
        </authorList>
    </citation>
    <scope>NUCLEOTIDE SEQUENCE</scope>
    <source>
        <strain evidence="4">NBRC 111898</strain>
    </source>
</reference>
<dbReference type="InterPro" id="IPR036779">
    <property type="entry name" value="LysM_dom_sf"/>
</dbReference>
<keyword evidence="2" id="KW-0812">Transmembrane</keyword>
<dbReference type="Gene3D" id="3.10.350.10">
    <property type="entry name" value="LysM domain"/>
    <property type="match status" value="1"/>
</dbReference>
<feature type="transmembrane region" description="Helical" evidence="2">
    <location>
        <begin position="246"/>
        <end position="267"/>
    </location>
</feature>
<feature type="region of interest" description="Disordered" evidence="1">
    <location>
        <begin position="207"/>
        <end position="230"/>
    </location>
</feature>
<evidence type="ECO:0000313" key="5">
    <source>
        <dbReference type="Proteomes" id="UP001165079"/>
    </source>
</evidence>
<accession>A0A9W6SPE7</accession>
<evidence type="ECO:0000256" key="2">
    <source>
        <dbReference type="SAM" id="Phobius"/>
    </source>
</evidence>
<gene>
    <name evidence="4" type="ORF">Afil01_31180</name>
</gene>
<feature type="transmembrane region" description="Helical" evidence="2">
    <location>
        <begin position="54"/>
        <end position="73"/>
    </location>
</feature>
<keyword evidence="5" id="KW-1185">Reference proteome</keyword>
<sequence length="742" mass="80059">MRTLAAIARAAFWLAVLIGLPLLLLRYGSPLPAHWPRGEDWRALVEIPDDRRLADLIVILGWLAWATLLYLVVRRVVRASRTQAPPSPRPARWHVPGPVRAISALLLGTATASVTAQALAAPASAGPVLDAPAEASPVRGESGVHLVRAGESLWSIAGERLGDPWRWGEIWDLNRDAAQGDGRRFDDPDLIRPGWTLRLPASTAPVEEIPEPRVPDPVTPAPSETGESHSAPAVAMPEDGGFRLPSGAWIGAGLATAVAAAVVLTRARRRRALALGRPVRIARGRPGTAGIIDAAQEAKTAPPPPAETDLIGLGDLSPGRVIALLGDGAPGAARHLLAEQLTLGEVLTDQTTWTALTGTEPPMAVRGLHVAEDAPTRLQQLILSRTRARDDGQDPVPLLIVLQHPVEADAATLTELAITGIAFESAENTEAFDLDEDGRDHTHRVRFHHLTAADFDAAITALSDATPPTPDDEPPAAPQEALDEEPAPTDDTAPTTPQVLADLRAFGPPAVHIAGVQVPGLRNKSLELLVMLAASRDHGVHKDTIIEAILPDTAMSKAPNHLRTLIANIRSALREASGNREGRFVLTDGDFYRLDTTTLTSDLHRYEEHLLLARTSDDENEQLRHLTAAAGEFSDVYAEGRDAEWTETVREHYRRQHTGTLTRLADLHRERGEHAKAITVLEDACRLAPLDEPLHQRAITVALAAHRSDRALVLFRALKRELGHIGERPQQATYGLFNEPPG</sequence>
<dbReference type="SUPFAM" id="SSF46894">
    <property type="entry name" value="C-terminal effector domain of the bipartite response regulators"/>
    <property type="match status" value="1"/>
</dbReference>
<keyword evidence="2" id="KW-1133">Transmembrane helix</keyword>
<organism evidence="4 5">
    <name type="scientific">Actinorhabdospora filicis</name>
    <dbReference type="NCBI Taxonomy" id="1785913"/>
    <lineage>
        <taxon>Bacteria</taxon>
        <taxon>Bacillati</taxon>
        <taxon>Actinomycetota</taxon>
        <taxon>Actinomycetes</taxon>
        <taxon>Micromonosporales</taxon>
        <taxon>Micromonosporaceae</taxon>
        <taxon>Actinorhabdospora</taxon>
    </lineage>
</organism>
<keyword evidence="2" id="KW-0472">Membrane</keyword>
<dbReference type="Proteomes" id="UP001165079">
    <property type="component" value="Unassembled WGS sequence"/>
</dbReference>
<feature type="region of interest" description="Disordered" evidence="1">
    <location>
        <begin position="462"/>
        <end position="495"/>
    </location>
</feature>
<dbReference type="Gene3D" id="1.25.40.10">
    <property type="entry name" value="Tetratricopeptide repeat domain"/>
    <property type="match status" value="1"/>
</dbReference>
<dbReference type="Pfam" id="PF03704">
    <property type="entry name" value="BTAD"/>
    <property type="match status" value="1"/>
</dbReference>
<evidence type="ECO:0000259" key="3">
    <source>
        <dbReference type="PROSITE" id="PS51782"/>
    </source>
</evidence>
<proteinExistence type="predicted"/>
<protein>
    <recommendedName>
        <fullName evidence="3">LysM domain-containing protein</fullName>
    </recommendedName>
</protein>
<evidence type="ECO:0000313" key="4">
    <source>
        <dbReference type="EMBL" id="GLZ78311.1"/>
    </source>
</evidence>
<dbReference type="PROSITE" id="PS51782">
    <property type="entry name" value="LYSM"/>
    <property type="match status" value="1"/>
</dbReference>
<dbReference type="AlphaFoldDB" id="A0A9W6SPE7"/>
<evidence type="ECO:0000256" key="1">
    <source>
        <dbReference type="SAM" id="MobiDB-lite"/>
    </source>
</evidence>
<dbReference type="InterPro" id="IPR016032">
    <property type="entry name" value="Sig_transdc_resp-reg_C-effctor"/>
</dbReference>
<dbReference type="RefSeq" id="WP_285663470.1">
    <property type="nucleotide sequence ID" value="NZ_BSTX01000002.1"/>
</dbReference>